<dbReference type="InterPro" id="IPR025134">
    <property type="entry name" value="DUF4059"/>
</dbReference>
<keyword evidence="1" id="KW-0812">Transmembrane</keyword>
<dbReference type="RefSeq" id="WP_277943896.1">
    <property type="nucleotide sequence ID" value="NZ_JANFMI010000011.1"/>
</dbReference>
<evidence type="ECO:0000313" key="3">
    <source>
        <dbReference type="Proteomes" id="UP001152877"/>
    </source>
</evidence>
<dbReference type="AlphaFoldDB" id="A0A9X4MM06"/>
<gene>
    <name evidence="2" type="ORF">NOL11_04300</name>
</gene>
<reference evidence="2" key="1">
    <citation type="submission" date="2022-07" db="EMBL/GenBank/DDBJ databases">
        <title>Whole Genome Sequencing of Streptococcus suis.</title>
        <authorList>
            <person name="Dai X."/>
            <person name="Huang J."/>
            <person name="Wang L."/>
        </authorList>
    </citation>
    <scope>NUCLEOTIDE SEQUENCE</scope>
    <source>
        <strain evidence="2">HDJ11</strain>
    </source>
</reference>
<organism evidence="2 3">
    <name type="scientific">Streptococcus suis</name>
    <dbReference type="NCBI Taxonomy" id="1307"/>
    <lineage>
        <taxon>Bacteria</taxon>
        <taxon>Bacillati</taxon>
        <taxon>Bacillota</taxon>
        <taxon>Bacilli</taxon>
        <taxon>Lactobacillales</taxon>
        <taxon>Streptococcaceae</taxon>
        <taxon>Streptococcus</taxon>
    </lineage>
</organism>
<dbReference type="EMBL" id="JANFMI010000011">
    <property type="protein sequence ID" value="MDG4516191.1"/>
    <property type="molecule type" value="Genomic_DNA"/>
</dbReference>
<name>A0A9X4MM06_STRSU</name>
<feature type="transmembrane region" description="Helical" evidence="1">
    <location>
        <begin position="7"/>
        <end position="30"/>
    </location>
</feature>
<dbReference type="Pfam" id="PF13268">
    <property type="entry name" value="DUF4059"/>
    <property type="match status" value="1"/>
</dbReference>
<evidence type="ECO:0000313" key="2">
    <source>
        <dbReference type="EMBL" id="MDG4516191.1"/>
    </source>
</evidence>
<proteinExistence type="predicted"/>
<evidence type="ECO:0000256" key="1">
    <source>
        <dbReference type="SAM" id="Phobius"/>
    </source>
</evidence>
<keyword evidence="1" id="KW-1133">Transmembrane helix</keyword>
<dbReference type="Proteomes" id="UP001152877">
    <property type="component" value="Unassembled WGS sequence"/>
</dbReference>
<protein>
    <submittedName>
        <fullName evidence="2">DUF4059 family protein</fullName>
    </submittedName>
</protein>
<keyword evidence="1" id="KW-0472">Membrane</keyword>
<comment type="caution">
    <text evidence="2">The sequence shown here is derived from an EMBL/GenBank/DDBJ whole genome shotgun (WGS) entry which is preliminary data.</text>
</comment>
<sequence>MLQNILSFYLQGLVIAAIVVVLFNICWFLVHLSKKTDTSFQERQDFLFDLLLISVMTTPIIAFGVAAILLMLKA</sequence>
<accession>A0A9X4MM06</accession>
<feature type="transmembrane region" description="Helical" evidence="1">
    <location>
        <begin position="50"/>
        <end position="72"/>
    </location>
</feature>